<dbReference type="PIRSF" id="PIRSF006648">
    <property type="entry name" value="DrrB"/>
    <property type="match status" value="1"/>
</dbReference>
<evidence type="ECO:0000256" key="5">
    <source>
        <dbReference type="ARBA" id="ARBA00023251"/>
    </source>
</evidence>
<accession>A0ABV6A7Y2</accession>
<name>A0ABV6A7Y2_9PSEU</name>
<dbReference type="InterPro" id="IPR000412">
    <property type="entry name" value="ABC_2_transport"/>
</dbReference>
<evidence type="ECO:0000256" key="3">
    <source>
        <dbReference type="ARBA" id="ARBA00022989"/>
    </source>
</evidence>
<evidence type="ECO:0000313" key="9">
    <source>
        <dbReference type="Proteomes" id="UP001589693"/>
    </source>
</evidence>
<feature type="transmembrane region" description="Helical" evidence="6">
    <location>
        <begin position="72"/>
        <end position="89"/>
    </location>
</feature>
<keyword evidence="5" id="KW-0046">Antibiotic resistance</keyword>
<dbReference type="Pfam" id="PF01061">
    <property type="entry name" value="ABC2_membrane"/>
    <property type="match status" value="1"/>
</dbReference>
<feature type="transmembrane region" description="Helical" evidence="6">
    <location>
        <begin position="40"/>
        <end position="60"/>
    </location>
</feature>
<sequence>MTTTTDRPATRSTGRVVGSVRASLLVVEGQWVWYRRNWRATVFSSVVTPILFLLSLGLGLGTQIKAGAVPGGSTYIAFLAPALLVSAAVQTAAMESTYPILSAFKWQKTFWGIVSTPITAGQILAGRFVWLAGRLLFSGAVFLVVAAFFGGVPGPSAVVSLLVSVLTGLAFAAPIIAFAATIENEGQQFNLLFRFIVVPMTLFAGTFFPVSQLPVFVQPLAWVTPLWHGTELSRGAAFGTLEVLPVLGHLAYLVLWVGVGVALARWRFRVRLTV</sequence>
<comment type="similarity">
    <text evidence="6">Belongs to the ABC-2 integral membrane protein family.</text>
</comment>
<proteinExistence type="inferred from homology"/>
<comment type="subcellular location">
    <subcellularLocation>
        <location evidence="6">Cell membrane</location>
        <topology evidence="6">Multi-pass membrane protein</topology>
    </subcellularLocation>
    <subcellularLocation>
        <location evidence="1">Membrane</location>
        <topology evidence="1">Multi-pass membrane protein</topology>
    </subcellularLocation>
</comment>
<dbReference type="Proteomes" id="UP001589693">
    <property type="component" value="Unassembled WGS sequence"/>
</dbReference>
<dbReference type="EMBL" id="JBHLZU010000033">
    <property type="protein sequence ID" value="MFB9909295.1"/>
    <property type="molecule type" value="Genomic_DNA"/>
</dbReference>
<feature type="domain" description="ABC transmembrane type-2" evidence="7">
    <location>
        <begin position="40"/>
        <end position="271"/>
    </location>
</feature>
<keyword evidence="2 6" id="KW-0812">Transmembrane</keyword>
<dbReference type="PRINTS" id="PR00164">
    <property type="entry name" value="ABC2TRNSPORT"/>
</dbReference>
<evidence type="ECO:0000256" key="4">
    <source>
        <dbReference type="ARBA" id="ARBA00023136"/>
    </source>
</evidence>
<dbReference type="InterPro" id="IPR013525">
    <property type="entry name" value="ABC2_TM"/>
</dbReference>
<keyword evidence="4 6" id="KW-0472">Membrane</keyword>
<protein>
    <recommendedName>
        <fullName evidence="6">Transport permease protein</fullName>
    </recommendedName>
</protein>
<dbReference type="PROSITE" id="PS51012">
    <property type="entry name" value="ABC_TM2"/>
    <property type="match status" value="1"/>
</dbReference>
<keyword evidence="9" id="KW-1185">Reference proteome</keyword>
<evidence type="ECO:0000313" key="8">
    <source>
        <dbReference type="EMBL" id="MFB9909295.1"/>
    </source>
</evidence>
<dbReference type="PANTHER" id="PTHR43229:SF2">
    <property type="entry name" value="NODULATION PROTEIN J"/>
    <property type="match status" value="1"/>
</dbReference>
<reference evidence="8 9" key="1">
    <citation type="submission" date="2024-09" db="EMBL/GenBank/DDBJ databases">
        <authorList>
            <person name="Sun Q."/>
            <person name="Mori K."/>
        </authorList>
    </citation>
    <scope>NUCLEOTIDE SEQUENCE [LARGE SCALE GENOMIC DNA]</scope>
    <source>
        <strain evidence="8 9">TBRC 7907</strain>
    </source>
</reference>
<gene>
    <name evidence="8" type="ORF">ACFFQA_35615</name>
</gene>
<feature type="transmembrane region" description="Helical" evidence="6">
    <location>
        <begin position="191"/>
        <end position="210"/>
    </location>
</feature>
<dbReference type="InterPro" id="IPR051784">
    <property type="entry name" value="Nod_factor_ABC_transporter"/>
</dbReference>
<dbReference type="RefSeq" id="WP_377862066.1">
    <property type="nucleotide sequence ID" value="NZ_JBHLZU010000033.1"/>
</dbReference>
<keyword evidence="3 6" id="KW-1133">Transmembrane helix</keyword>
<organism evidence="8 9">
    <name type="scientific">Allokutzneria oryzae</name>
    <dbReference type="NCBI Taxonomy" id="1378989"/>
    <lineage>
        <taxon>Bacteria</taxon>
        <taxon>Bacillati</taxon>
        <taxon>Actinomycetota</taxon>
        <taxon>Actinomycetes</taxon>
        <taxon>Pseudonocardiales</taxon>
        <taxon>Pseudonocardiaceae</taxon>
        <taxon>Allokutzneria</taxon>
    </lineage>
</organism>
<evidence type="ECO:0000256" key="6">
    <source>
        <dbReference type="RuleBase" id="RU361157"/>
    </source>
</evidence>
<evidence type="ECO:0000256" key="2">
    <source>
        <dbReference type="ARBA" id="ARBA00022692"/>
    </source>
</evidence>
<evidence type="ECO:0000259" key="7">
    <source>
        <dbReference type="PROSITE" id="PS51012"/>
    </source>
</evidence>
<dbReference type="PANTHER" id="PTHR43229">
    <property type="entry name" value="NODULATION PROTEIN J"/>
    <property type="match status" value="1"/>
</dbReference>
<feature type="transmembrane region" description="Helical" evidence="6">
    <location>
        <begin position="135"/>
        <end position="152"/>
    </location>
</feature>
<evidence type="ECO:0000256" key="1">
    <source>
        <dbReference type="ARBA" id="ARBA00004141"/>
    </source>
</evidence>
<comment type="caution">
    <text evidence="8">The sequence shown here is derived from an EMBL/GenBank/DDBJ whole genome shotgun (WGS) entry which is preliminary data.</text>
</comment>
<keyword evidence="6" id="KW-1003">Cell membrane</keyword>
<feature type="transmembrane region" description="Helical" evidence="6">
    <location>
        <begin position="250"/>
        <end position="268"/>
    </location>
</feature>
<dbReference type="InterPro" id="IPR047817">
    <property type="entry name" value="ABC2_TM_bact-type"/>
</dbReference>
<feature type="transmembrane region" description="Helical" evidence="6">
    <location>
        <begin position="158"/>
        <end position="179"/>
    </location>
</feature>
<keyword evidence="6" id="KW-0813">Transport</keyword>